<dbReference type="AlphaFoldDB" id="A0A0Z8FC95"/>
<evidence type="ECO:0000313" key="2">
    <source>
        <dbReference type="EMBL" id="CYU77554.1"/>
    </source>
</evidence>
<dbReference type="EMBL" id="FIHD01000007">
    <property type="protein sequence ID" value="CYU77554.1"/>
    <property type="molecule type" value="Genomic_DNA"/>
</dbReference>
<accession>A0A0Z8FC95</accession>
<feature type="domain" description="Glycosyltransferase GT-D fold" evidence="1">
    <location>
        <begin position="75"/>
        <end position="298"/>
    </location>
</feature>
<protein>
    <submittedName>
        <fullName evidence="2">Glycosyl transferase family protein</fullName>
    </submittedName>
</protein>
<reference evidence="2 3" key="1">
    <citation type="submission" date="2016-02" db="EMBL/GenBank/DDBJ databases">
        <authorList>
            <consortium name="Pathogen Informatics"/>
        </authorList>
    </citation>
    <scope>NUCLEOTIDE SEQUENCE [LARGE SCALE GENOMIC DNA]</scope>
    <source>
        <strain evidence="2 3">LSS54</strain>
    </source>
</reference>
<dbReference type="InterPro" id="IPR014869">
    <property type="entry name" value="GT-D"/>
</dbReference>
<sequence length="324" mass="37666">MSVLIKIKQTLQKNAFGKKIITLYHYLVAVPISKFRMLKFHLIKKSRVFEELKQVQFIENEKLFNKLRDEHISLVRFGDGEISWIYMESKGYFGQVNSKELSERLRTVLKNPTSRTIIAVPNFFDKFDDFSKSRINSRNIHLSKYATRWLELLDRNYLYGDALVTRVYNGKLNFNFNNEFENWKSVWKDRDVIIIEGKNTRFGIGNDLLSGARSVKRVLAPAENAFSKYSELLDYIKKLNKDALFLVALGPTATVLAYELSELYGMQSIDIGHLDIEYEWFLKNAQKAIPVRGKYVNESGGTSLEELENDVLRKYVSEVIIDLS</sequence>
<dbReference type="Pfam" id="PF08759">
    <property type="entry name" value="GT-D"/>
    <property type="match status" value="1"/>
</dbReference>
<evidence type="ECO:0000313" key="3">
    <source>
        <dbReference type="Proteomes" id="UP000073494"/>
    </source>
</evidence>
<evidence type="ECO:0000259" key="1">
    <source>
        <dbReference type="Pfam" id="PF08759"/>
    </source>
</evidence>
<organism evidence="2 3">
    <name type="scientific">Streptococcus suis</name>
    <dbReference type="NCBI Taxonomy" id="1307"/>
    <lineage>
        <taxon>Bacteria</taxon>
        <taxon>Bacillati</taxon>
        <taxon>Bacillota</taxon>
        <taxon>Bacilli</taxon>
        <taxon>Lactobacillales</taxon>
        <taxon>Streptococcaceae</taxon>
        <taxon>Streptococcus</taxon>
    </lineage>
</organism>
<keyword evidence="2" id="KW-0808">Transferase</keyword>
<dbReference type="RefSeq" id="WP_053042412.1">
    <property type="nucleotide sequence ID" value="NZ_CEFG01000004.1"/>
</dbReference>
<dbReference type="Proteomes" id="UP000073494">
    <property type="component" value="Unassembled WGS sequence"/>
</dbReference>
<dbReference type="GO" id="GO:0016740">
    <property type="term" value="F:transferase activity"/>
    <property type="evidence" value="ECO:0007669"/>
    <property type="project" value="UniProtKB-KW"/>
</dbReference>
<name>A0A0Z8FC95_STRSU</name>
<proteinExistence type="predicted"/>
<gene>
    <name evidence="2" type="ORF">ERS132416_00585</name>
</gene>